<feature type="region of interest" description="Disordered" evidence="1">
    <location>
        <begin position="1887"/>
        <end position="1908"/>
    </location>
</feature>
<feature type="region of interest" description="Disordered" evidence="1">
    <location>
        <begin position="642"/>
        <end position="669"/>
    </location>
</feature>
<dbReference type="GeneID" id="40331017"/>
<dbReference type="Proteomes" id="UP000283634">
    <property type="component" value="Unassembled WGS sequence"/>
</dbReference>
<dbReference type="InterPro" id="IPR011990">
    <property type="entry name" value="TPR-like_helical_dom_sf"/>
</dbReference>
<feature type="compositionally biased region" description="Low complexity" evidence="1">
    <location>
        <begin position="498"/>
        <end position="508"/>
    </location>
</feature>
<comment type="caution">
    <text evidence="2">The sequence shown here is derived from an EMBL/GenBank/DDBJ whole genome shotgun (WGS) entry which is preliminary data.</text>
</comment>
<feature type="region of interest" description="Disordered" evidence="1">
    <location>
        <begin position="3326"/>
        <end position="3359"/>
    </location>
</feature>
<feature type="region of interest" description="Disordered" evidence="1">
    <location>
        <begin position="2648"/>
        <end position="2685"/>
    </location>
</feature>
<reference evidence="2 3" key="1">
    <citation type="journal article" date="2018" name="BMC Genomics">
        <title>Genomic comparison of Trypanosoma conorhini and Trypanosoma rangeli to Trypanosoma cruzi strains of high and low virulence.</title>
        <authorList>
            <person name="Bradwell K.R."/>
            <person name="Koparde V.N."/>
            <person name="Matveyev A.V."/>
            <person name="Serrano M.G."/>
            <person name="Alves J.M."/>
            <person name="Parikh H."/>
            <person name="Huang B."/>
            <person name="Lee V."/>
            <person name="Espinosa-Alvarez O."/>
            <person name="Ortiz P.A."/>
            <person name="Costa-Martins A.G."/>
            <person name="Teixeira M.M."/>
            <person name="Buck G.A."/>
        </authorList>
    </citation>
    <scope>NUCLEOTIDE SEQUENCE [LARGE SCALE GENOMIC DNA]</scope>
    <source>
        <strain evidence="2 3">AM80</strain>
    </source>
</reference>
<feature type="compositionally biased region" description="Basic and acidic residues" evidence="1">
    <location>
        <begin position="513"/>
        <end position="529"/>
    </location>
</feature>
<feature type="region of interest" description="Disordered" evidence="1">
    <location>
        <begin position="103"/>
        <end position="127"/>
    </location>
</feature>
<feature type="region of interest" description="Disordered" evidence="1">
    <location>
        <begin position="1078"/>
        <end position="1099"/>
    </location>
</feature>
<evidence type="ECO:0000256" key="1">
    <source>
        <dbReference type="SAM" id="MobiDB-lite"/>
    </source>
</evidence>
<dbReference type="SMART" id="SM00028">
    <property type="entry name" value="TPR"/>
    <property type="match status" value="4"/>
</dbReference>
<dbReference type="RefSeq" id="XP_029236242.1">
    <property type="nucleotide sequence ID" value="XM_029383895.1"/>
</dbReference>
<feature type="compositionally biased region" description="Basic and acidic residues" evidence="1">
    <location>
        <begin position="3344"/>
        <end position="3359"/>
    </location>
</feature>
<feature type="compositionally biased region" description="Polar residues" evidence="1">
    <location>
        <begin position="1814"/>
        <end position="1827"/>
    </location>
</feature>
<protein>
    <submittedName>
        <fullName evidence="2">Uncharacterized protein</fullName>
    </submittedName>
</protein>
<organism evidence="2 3">
    <name type="scientific">Trypanosoma rangeli</name>
    <dbReference type="NCBI Taxonomy" id="5698"/>
    <lineage>
        <taxon>Eukaryota</taxon>
        <taxon>Discoba</taxon>
        <taxon>Euglenozoa</taxon>
        <taxon>Kinetoplastea</taxon>
        <taxon>Metakinetoplastina</taxon>
        <taxon>Trypanosomatida</taxon>
        <taxon>Trypanosomatidae</taxon>
        <taxon>Trypanosoma</taxon>
        <taxon>Herpetosoma</taxon>
    </lineage>
</organism>
<feature type="region of interest" description="Disordered" evidence="1">
    <location>
        <begin position="1777"/>
        <end position="1827"/>
    </location>
</feature>
<dbReference type="OMA" id="ILMCLAP"/>
<keyword evidence="3" id="KW-1185">Reference proteome</keyword>
<feature type="region of interest" description="Disordered" evidence="1">
    <location>
        <begin position="75"/>
        <end position="94"/>
    </location>
</feature>
<evidence type="ECO:0000313" key="2">
    <source>
        <dbReference type="EMBL" id="RNF01283.1"/>
    </source>
</evidence>
<dbReference type="PANTHER" id="PTHR33487:SF1">
    <property type="entry name" value="CILIA- AND FLAGELLA-ASSOCIATED PROTEIN 54"/>
    <property type="match status" value="1"/>
</dbReference>
<dbReference type="InterPro" id="IPR019734">
    <property type="entry name" value="TPR_rpt"/>
</dbReference>
<dbReference type="Gene3D" id="1.25.40.10">
    <property type="entry name" value="Tetratricopeptide repeat domain"/>
    <property type="match status" value="1"/>
</dbReference>
<dbReference type="OrthoDB" id="2104158at2759"/>
<dbReference type="Pfam" id="PF14858">
    <property type="entry name" value="CFAP54_N"/>
    <property type="match status" value="1"/>
</dbReference>
<evidence type="ECO:0000313" key="3">
    <source>
        <dbReference type="Proteomes" id="UP000283634"/>
    </source>
</evidence>
<feature type="compositionally biased region" description="Basic and acidic residues" evidence="1">
    <location>
        <begin position="75"/>
        <end position="88"/>
    </location>
</feature>
<name>A0A3R7NDZ3_TRYRA</name>
<feature type="region of interest" description="Disordered" evidence="1">
    <location>
        <begin position="498"/>
        <end position="529"/>
    </location>
</feature>
<accession>A0A3R7NDZ3</accession>
<feature type="region of interest" description="Disordered" evidence="1">
    <location>
        <begin position="3430"/>
        <end position="3454"/>
    </location>
</feature>
<proteinExistence type="predicted"/>
<dbReference type="EMBL" id="MKGL01000282">
    <property type="protein sequence ID" value="RNF01283.1"/>
    <property type="molecule type" value="Genomic_DNA"/>
</dbReference>
<gene>
    <name evidence="2" type="ORF">TraAM80_07084</name>
</gene>
<feature type="compositionally biased region" description="Gly residues" evidence="1">
    <location>
        <begin position="998"/>
        <end position="1008"/>
    </location>
</feature>
<dbReference type="GO" id="GO:0060271">
    <property type="term" value="P:cilium assembly"/>
    <property type="evidence" value="ECO:0007669"/>
    <property type="project" value="TreeGrafter"/>
</dbReference>
<feature type="region of interest" description="Disordered" evidence="1">
    <location>
        <begin position="993"/>
        <end position="1026"/>
    </location>
</feature>
<feature type="compositionally biased region" description="Polar residues" evidence="1">
    <location>
        <begin position="1078"/>
        <end position="1096"/>
    </location>
</feature>
<feature type="compositionally biased region" description="Basic residues" evidence="1">
    <location>
        <begin position="1791"/>
        <end position="1800"/>
    </location>
</feature>
<feature type="compositionally biased region" description="Low complexity" evidence="1">
    <location>
        <begin position="2674"/>
        <end position="2685"/>
    </location>
</feature>
<dbReference type="VEuPathDB" id="TriTrypDB:TRSC58_06649"/>
<dbReference type="InterPro" id="IPR027912">
    <property type="entry name" value="CFAP54"/>
</dbReference>
<feature type="compositionally biased region" description="Low complexity" evidence="1">
    <location>
        <begin position="3430"/>
        <end position="3439"/>
    </location>
</feature>
<feature type="compositionally biased region" description="Low complexity" evidence="1">
    <location>
        <begin position="1010"/>
        <end position="1022"/>
    </location>
</feature>
<sequence length="3827" mass="419369">MSVLDECRRNFKLELRHFVGLQYTAADPVDIQRQRGRLRQLLTDVRSGAIAMSSAGVLPSVTTAASLPVSVVEHKRQPGKEVEKRAAARSESVSSTLIKPMMPSNATMAATGGSERRGVPPAQSSRREPTVDLDVVAVFAEECLAAAQYLLSRGAYKDVIDICLDPLEKDVREVLRGAAAKVEAARVAARAKSAGEPGAEKSEVRLQETEDVPAHCFWVTKAPAQPKELLYAWRLLAQYDMLRYTCQFYQAFSLETPLSDCSGTIMLAASHIEAMTSRLLGIAAVDPDDSYHILFNGCVTVYEMCLYMMRRAGGCVNEAVPHVLHHIALCLEICESAALKLATVRYLPWRLRLYDYLAACYEQQAMYSEALTVVQRAAQKVQELVDLEFLDPVPPPQASQDVMLRAMDHVFLNLMRYTWYVNSTTKAGASNAANATSGGVTESISTLKQPHSMSAAALGASTPLWSMMEVVPSSGLELLDRAWQLLLKVALPKRPASTTALTTSPSVTGKGGKFKEQKAKQKQPAPKEEVVSKDLVAGRVWESLLRFLLSLATASLPPSGRESQETSSRSKFPCTISASSMASLKQLRRWALEALEFVVSRATSTYVRTNPEVLQQGSPEEFAAVEAWSQWQEQKKQQQAAAANEAANEKKNGASKRRPNRAPTVVQSSIPAEEDESFLASITLERLLCNPSTPTLTKPSVPGGGDAEKALFTKQLHMEPVNEEALLFTLLLYRALYNGANAQLYGCLCTCSAAFLLQHYRELEEEEEEDARQGMHTTIHTSLKKVAPPSKKMLQVRLLDTVGVSLRLLRRMRRVSLGATTCIGDLAAMAQELERLTELYAGPGGTSVNAILQQNRKDTLVASALLSSFSTTPMLGTSTVLSVSFVAVYQGIMEECAGLLQERARAFAPSALLSASAVTPFPTNIVGTNKTVSHGGGVTEEGEEEELEAMDMYHRIVCAYLGAKVKSGLSDGVSIGYLVLAYVQEVEVEFSNSPKSASGGGEANGGDVGSKAAASSKASLSKDTGDRSKRFRVLDGRMHALRKQCNRARMALVSLRMALGCIAQSSAPLSAEKRSLKGSGSQLAASTRGTSAQDTIGAQEGEEDVVRIRREQEIRDMRTELTRWLVQLRWTLAILRQHYAVLEKHKSEARLVIERQANTKVYGATTMKEANVLESLLQAELEMPRVCEDEKGKLLAWARDEGDELLHALILMCLAPHEPQTKTQREMLEGAFHLLQRHATRRGQFQLTGSGTKPQSESAYSAFMVLCYAISTCGKLGFNNMTERAKDALYAAFSKSDKDDDEASDGQNAAVEASTTTAACELTDDPISMFLMHINEELLAVSSTLQLQTLVSALLWMSTVEARRIPYHNFDTTGLIPFNGKSFMMEAPFQLRYGLTKLQLWHMRSAYRIQFAVNLASRVGNSGQMLQCAFELFNTLLPSLTDENYYPFLLPPLATLCEALMRQPASTWGDAHVQLLAARTLDALLKTVQKMSAAGPDVESAVRDAAEVSNSATGGLTMMPVSIQGWYDLFLRLFARAWENVYSHPNPRQVRYQESLRRGARIVQRVLCLDQDGVDENTTPFPHPSLSMSRMSISKAKSLSVSAAAVAAGNTAVPRFPGGAYAVTDTILDDCVPIEFLELLGAILFTVPGGTAFLTQSAGARAGKSPERLRSMPAAEALMGVPSWLLAVAKALTGKTPSAAFDRLQQAVDDPLYAKTAVYIVEHLLQQGDIAAARRVATEALQTIAKLHQRVQDHQQAVVEHMTTWLENEGYMLVTPSRLNKKPTPEVPSAKGRRQRRRSVPRGIATEAVPPVGQPNTPFAGTTGRQWTTSEQQMLRQLTRGVAYVRRRQALRWLRGRIMQFNAPYQAQLHFYLSVIAQSSLEQRRQQQAQEGNYAAAPVTSQRQGHNRLKAHGEETAAAAALTRAEELKAEVKKEEECFIQHAARSALIFTRCGFCSRAFAVISQTIDGLRMFVCEEPPDMTLADEELLPPCHGPHNVTPRRRPSVTSLSFDSISLSNVNSNTMQMVAANEKLMEWGPRVLPLARALQRVLFLLWYGFVDYRRDKDFLHPAAVKVGRDVQLEEQLHFQGRVPSLHSYASAAGQYEEARLAHLAALNSARLIRSFEWRTREVQAAEQKGREEVNLQWLAELHELLVGQVSAGMASMGPHAAGLEKTIAKLVEQAESRVQKQSWAMMPTKAKKSSRKAELLQGDVPEPIRTGNADASALIALRLGSTIPAEKIVDNLMFLLRYMQVCLQLVSLELCLEVHTLTDGFFAYALLPFALTLQRTIGAARDEKLLQEDAHLRQNEPMHKLLVRNARRSWDIYTTTERYRRVLQRLARTLLPSRRNLKEPLAVGASFADTDTASRASLETPTTAKEAVVGGGGQHLALRDVLSRYEASTTYLQQRRLFGLLSEQLHEVGRIHLLHRQRAEAERCWIEAVDAALEVPDSLKRPPETWAKLPVATIGLPRLLLAIMSISSLAMYIYREQQGKAVDAYLLAARILERFFEQGTTSNFPRRLREFGGFTLEDLIVLPQLGNSMPALMPQVVHHMLFLAWELLRFKFPFYAAMVASLTEYFARTHMRHVASTVEARLVQAMAAAKFGSYKASMKILRGVCQGVRIPRGALDSTGLRVRALVECVEAVKPTKSKRGDGGAASSNRQADQQHTDQRQQEQQQPQQQQQQYESLEGLYNDAKLPLQASNVACIQTFLTQCLGAGSATAPNVWTSQTSSSTSPSILSGGGGGSVLHEAVVSCYGVCLSQRVELTIADVLVTLGAKEVAYVWSAFTTQYQPVSSDRRGGRPRSSQRVYLHGFANSACLEALNAAEQILQSLLARLQEKGASTATKDASFKRSTGQDNMAAFVPENTQSKRGQQVEGNYLRYNSLLLLARIYTARGDSSKALAMLRWLVSNFNENLGGHSPTVAATGAPSYLWTVATHIFWCDVYELMLLNHVRLREYMAAQQVIREAITLCEHCGDTCSGRVFSLYDAAIKASTGAAADARETLCVLQKMSHTVGSDNRIDMLHAWAVVAAESLRRVLHEGGQGQGETSAAPCASASLVESLETLETAVRALREYCEMYGLLPGSVPLLETRRLPALTEASLRRRRRPFVAWNVEAVFLHRALNLLAEAYMRVGKLEHAEGVLQHAIATLAPQYDITAHPTPLIESRFMLARVLCLLRPSLLTEQQPSAKHVSDTVYSEELNEAEVLNMLDPPRQRPVRLLMDVAEQVVVSGTHDYNILRLALLNLAVLLTRADRAFHLMAATCVILAKFVGDMNFHVFSGTSVFSLYGEDNLQLGTDLMFPESVTAVIESMQRSLGNVAEKDVSSGGVVSGTASPNLSSEQRRSPSRFREEKDESAQKNTIALPVLIAAFASLHLERAMQCVFPPPESLDLETALRLVRKYLQVKTSPLGGYYLWYDDVTREAYIRQQQQQQQHGQGQGRPGEGARAQRGSFAGADVGGAGISLLPPIVVDELPPLLATATIMQLGIPKVNVVLCQSFMRDVNGNFAGKLNALPIRSGASQARGASSSISICAENTAVDNSQLKLTFVLFVSPVYDPSATHSPPISDKVQHLPNKKALRPGAKPATGANDAKNLSVSTPIVHPWNGTRCVTFELPMEELQTLFAQAVQTLQLMQNPSAAVVVAGAEGGEEVEVPVEAALSQKLNEAMVLLTAKTVLPTGGRKVPRTGAALEFQLHSPLGATSSGASTARQGGIAGRLESGAMAAHDAAVADVAGEVPVVDEAKSKLVTGFIESLVRSVIPRAVTDDELMERCVDSLLPRCAVSVEVVRFLQTMMAGDGGSLSLFHPGLHEWFARVAKFVAEHA</sequence>
<dbReference type="PANTHER" id="PTHR33487">
    <property type="entry name" value="CILIA- AND FLAGELLA-ASSOCIATED PROTEIN 54"/>
    <property type="match status" value="1"/>
</dbReference>